<evidence type="ECO:0000313" key="2">
    <source>
        <dbReference type="Proteomes" id="UP000254711"/>
    </source>
</evidence>
<dbReference type="PROSITE" id="PS51257">
    <property type="entry name" value="PROKAR_LIPOPROTEIN"/>
    <property type="match status" value="1"/>
</dbReference>
<comment type="caution">
    <text evidence="1">The sequence shown here is derived from an EMBL/GenBank/DDBJ whole genome shotgun (WGS) entry which is preliminary data.</text>
</comment>
<name>A0A370KCV3_9GAMM</name>
<evidence type="ECO:0000313" key="1">
    <source>
        <dbReference type="EMBL" id="RDI99940.1"/>
    </source>
</evidence>
<protein>
    <submittedName>
        <fullName evidence="1">Uncharacterized protein</fullName>
    </submittedName>
</protein>
<gene>
    <name evidence="1" type="ORF">DVT68_03690</name>
</gene>
<dbReference type="RefSeq" id="WP_114823673.1">
    <property type="nucleotide sequence ID" value="NZ_QQSY01000001.1"/>
</dbReference>
<reference evidence="1 2" key="1">
    <citation type="submission" date="2018-07" db="EMBL/GenBank/DDBJ databases">
        <title>Dyella solisilvae sp. nov., isolated from the pine and broad-leaved mixed forest soil.</title>
        <authorList>
            <person name="Gao Z."/>
            <person name="Qiu L."/>
        </authorList>
    </citation>
    <scope>NUCLEOTIDE SEQUENCE [LARGE SCALE GENOMIC DNA]</scope>
    <source>
        <strain evidence="1 2">DHG54</strain>
    </source>
</reference>
<dbReference type="EMBL" id="QQSY01000001">
    <property type="protein sequence ID" value="RDI99940.1"/>
    <property type="molecule type" value="Genomic_DNA"/>
</dbReference>
<proteinExistence type="predicted"/>
<organism evidence="1 2">
    <name type="scientific">Dyella solisilvae</name>
    <dbReference type="NCBI Taxonomy" id="1920168"/>
    <lineage>
        <taxon>Bacteria</taxon>
        <taxon>Pseudomonadati</taxon>
        <taxon>Pseudomonadota</taxon>
        <taxon>Gammaproteobacteria</taxon>
        <taxon>Lysobacterales</taxon>
        <taxon>Rhodanobacteraceae</taxon>
        <taxon>Dyella</taxon>
    </lineage>
</organism>
<dbReference type="AlphaFoldDB" id="A0A370KCV3"/>
<dbReference type="Proteomes" id="UP000254711">
    <property type="component" value="Unassembled WGS sequence"/>
</dbReference>
<accession>A0A370KCV3</accession>
<sequence>MSKLIALFYLLLSLAGCDQSHTVVTHSIVDGVDVIDSQIEVTGKLATFRCLRSNSGECHYTVLPQQCAASGSACRPALSSFSMREGNSVMITALPKDFASCVTAVPSAASECAQQLASAVRTAP</sequence>
<dbReference type="OrthoDB" id="6024770at2"/>
<keyword evidence="2" id="KW-1185">Reference proteome</keyword>